<organism evidence="2 3">
    <name type="scientific">Actinomyces bovis</name>
    <dbReference type="NCBI Taxonomy" id="1658"/>
    <lineage>
        <taxon>Bacteria</taxon>
        <taxon>Bacillati</taxon>
        <taxon>Actinomycetota</taxon>
        <taxon>Actinomycetes</taxon>
        <taxon>Actinomycetales</taxon>
        <taxon>Actinomycetaceae</taxon>
        <taxon>Actinomyces</taxon>
    </lineage>
</organism>
<gene>
    <name evidence="2" type="ORF">NCTC11535_01041</name>
</gene>
<dbReference type="Gene3D" id="3.40.50.1110">
    <property type="entry name" value="SGNH hydrolase"/>
    <property type="match status" value="1"/>
</dbReference>
<keyword evidence="3" id="KW-1185">Reference proteome</keyword>
<dbReference type="RefSeq" id="WP_111836312.1">
    <property type="nucleotide sequence ID" value="NZ_UAPQ01000006.1"/>
</dbReference>
<name>A0ABY1VNI1_9ACTO</name>
<dbReference type="InterPro" id="IPR013830">
    <property type="entry name" value="SGNH_hydro"/>
</dbReference>
<evidence type="ECO:0000313" key="3">
    <source>
        <dbReference type="Proteomes" id="UP000250006"/>
    </source>
</evidence>
<evidence type="ECO:0000313" key="2">
    <source>
        <dbReference type="EMBL" id="SPT53378.1"/>
    </source>
</evidence>
<evidence type="ECO:0000259" key="1">
    <source>
        <dbReference type="Pfam" id="PF13472"/>
    </source>
</evidence>
<sequence length="199" mass="21805">MRPLNLIFVGDELTSAYGDARALGWVGRVMAHTRLDPVYPPIMWANLPAFGETTAQLAERWASEVGRRLIAGVDNRLVVGIGAADLEAGTSTSRSRLNLANVLDGARTERLDCFVVGPPPLPRYDQAAVERLSEAMAEVCSRRAVPYVDTFHPLLGHEQWNADLAATGGTRPGQAGYGLLTWLVLHRGWYEWLGIPQQT</sequence>
<dbReference type="InterPro" id="IPR036514">
    <property type="entry name" value="SGNH_hydro_sf"/>
</dbReference>
<dbReference type="EMBL" id="UAPQ01000006">
    <property type="protein sequence ID" value="SPT53378.1"/>
    <property type="molecule type" value="Genomic_DNA"/>
</dbReference>
<dbReference type="Pfam" id="PF13472">
    <property type="entry name" value="Lipase_GDSL_2"/>
    <property type="match status" value="1"/>
</dbReference>
<reference evidence="2 3" key="1">
    <citation type="submission" date="2018-06" db="EMBL/GenBank/DDBJ databases">
        <authorList>
            <consortium name="Pathogen Informatics"/>
            <person name="Doyle S."/>
        </authorList>
    </citation>
    <scope>NUCLEOTIDE SEQUENCE [LARGE SCALE GENOMIC DNA]</scope>
    <source>
        <strain evidence="2 3">NCTC11535</strain>
    </source>
</reference>
<feature type="domain" description="SGNH hydrolase-type esterase" evidence="1">
    <location>
        <begin position="8"/>
        <end position="178"/>
    </location>
</feature>
<protein>
    <recommendedName>
        <fullName evidence="1">SGNH hydrolase-type esterase domain-containing protein</fullName>
    </recommendedName>
</protein>
<dbReference type="Proteomes" id="UP000250006">
    <property type="component" value="Unassembled WGS sequence"/>
</dbReference>
<comment type="caution">
    <text evidence="2">The sequence shown here is derived from an EMBL/GenBank/DDBJ whole genome shotgun (WGS) entry which is preliminary data.</text>
</comment>
<accession>A0ABY1VNI1</accession>
<proteinExistence type="predicted"/>
<dbReference type="SUPFAM" id="SSF52266">
    <property type="entry name" value="SGNH hydrolase"/>
    <property type="match status" value="1"/>
</dbReference>